<protein>
    <submittedName>
        <fullName evidence="2">Uncharacterized protein</fullName>
    </submittedName>
</protein>
<organism evidence="2 3">
    <name type="scientific">Daphnia magna</name>
    <dbReference type="NCBI Taxonomy" id="35525"/>
    <lineage>
        <taxon>Eukaryota</taxon>
        <taxon>Metazoa</taxon>
        <taxon>Ecdysozoa</taxon>
        <taxon>Arthropoda</taxon>
        <taxon>Crustacea</taxon>
        <taxon>Branchiopoda</taxon>
        <taxon>Diplostraca</taxon>
        <taxon>Cladocera</taxon>
        <taxon>Anomopoda</taxon>
        <taxon>Daphniidae</taxon>
        <taxon>Daphnia</taxon>
    </lineage>
</organism>
<evidence type="ECO:0000313" key="3">
    <source>
        <dbReference type="Proteomes" id="UP001234178"/>
    </source>
</evidence>
<gene>
    <name evidence="2" type="ORF">OUZ56_022389</name>
</gene>
<sequence>MSTTEPGPNTKGSEQESITITHALQNVSDDTLPSSLIICLMVRGAEESLRFVWPPVGYDLLAKGENISAQHKQSKIAIEKEIERKKKQKKKK</sequence>
<comment type="caution">
    <text evidence="2">The sequence shown here is derived from an EMBL/GenBank/DDBJ whole genome shotgun (WGS) entry which is preliminary data.</text>
</comment>
<reference evidence="2 3" key="1">
    <citation type="journal article" date="2023" name="Nucleic Acids Res.">
        <title>The hologenome of Daphnia magna reveals possible DNA methylation and microbiome-mediated evolution of the host genome.</title>
        <authorList>
            <person name="Chaturvedi A."/>
            <person name="Li X."/>
            <person name="Dhandapani V."/>
            <person name="Marshall H."/>
            <person name="Kissane S."/>
            <person name="Cuenca-Cambronero M."/>
            <person name="Asole G."/>
            <person name="Calvet F."/>
            <person name="Ruiz-Romero M."/>
            <person name="Marangio P."/>
            <person name="Guigo R."/>
            <person name="Rago D."/>
            <person name="Mirbahai L."/>
            <person name="Eastwood N."/>
            <person name="Colbourne J.K."/>
            <person name="Zhou J."/>
            <person name="Mallon E."/>
            <person name="Orsini L."/>
        </authorList>
    </citation>
    <scope>NUCLEOTIDE SEQUENCE [LARGE SCALE GENOMIC DNA]</scope>
    <source>
        <strain evidence="2">LRV0_1</strain>
    </source>
</reference>
<evidence type="ECO:0000256" key="1">
    <source>
        <dbReference type="SAM" id="MobiDB-lite"/>
    </source>
</evidence>
<keyword evidence="3" id="KW-1185">Reference proteome</keyword>
<dbReference type="Proteomes" id="UP001234178">
    <property type="component" value="Unassembled WGS sequence"/>
</dbReference>
<evidence type="ECO:0000313" key="2">
    <source>
        <dbReference type="EMBL" id="KAK4029394.1"/>
    </source>
</evidence>
<name>A0ABR0AW84_9CRUS</name>
<dbReference type="EMBL" id="JAOYFB010000039">
    <property type="protein sequence ID" value="KAK4029394.1"/>
    <property type="molecule type" value="Genomic_DNA"/>
</dbReference>
<accession>A0ABR0AW84</accession>
<feature type="region of interest" description="Disordered" evidence="1">
    <location>
        <begin position="72"/>
        <end position="92"/>
    </location>
</feature>
<proteinExistence type="predicted"/>